<dbReference type="CDD" id="cd10938">
    <property type="entry name" value="CE4_HpPgdA_like"/>
    <property type="match status" value="1"/>
</dbReference>
<dbReference type="PROSITE" id="PS51677">
    <property type="entry name" value="NODB"/>
    <property type="match status" value="1"/>
</dbReference>
<dbReference type="Gene3D" id="3.20.20.370">
    <property type="entry name" value="Glycoside hydrolase/deacetylase"/>
    <property type="match status" value="1"/>
</dbReference>
<sequence>MVKKVLVGYGIDVDAVSGWINTTNGTPADVTNISRGIFGATVGTDRLLKMFDHYKVKTTWFMPAHSIESFPKQMAKVRDAGHEIGLHGYTHEFVSQLDLQQERDVLQKSIDVLTQFAGKKPRGWTAPAWTPSKHSIKLLEEHGLLYDHSFMHHDSQLYYLPHAPEQWSETDYKNASAHDWMKPMSALHPSSLVEIPANWHVDDWPAFQPKPALGSAGFVDPHQIERFWKEQFTFCYREYDHFVFPISIHPQVSGKPQILMMHERLIEWINGHEGVEWCTFEEMANAFKNGEINGVDVEGGVDA</sequence>
<keyword evidence="3" id="KW-1185">Reference proteome</keyword>
<reference evidence="2 3" key="1">
    <citation type="submission" date="2023-08" db="EMBL/GenBank/DDBJ databases">
        <title>Black Yeasts Isolated from many extreme environments.</title>
        <authorList>
            <person name="Coleine C."/>
            <person name="Stajich J.E."/>
            <person name="Selbmann L."/>
        </authorList>
    </citation>
    <scope>NUCLEOTIDE SEQUENCE [LARGE SCALE GENOMIC DNA]</scope>
    <source>
        <strain evidence="2 3">CCFEE 5885</strain>
    </source>
</reference>
<comment type="caution">
    <text evidence="2">The sequence shown here is derived from an EMBL/GenBank/DDBJ whole genome shotgun (WGS) entry which is preliminary data.</text>
</comment>
<feature type="domain" description="NodB homology" evidence="1">
    <location>
        <begin position="27"/>
        <end position="303"/>
    </location>
</feature>
<name>A0ABR0JZV1_9EURO</name>
<dbReference type="InterPro" id="IPR037950">
    <property type="entry name" value="PgdA-like"/>
</dbReference>
<protein>
    <recommendedName>
        <fullName evidence="1">NodB homology domain-containing protein</fullName>
    </recommendedName>
</protein>
<gene>
    <name evidence="2" type="ORF">LTR24_008488</name>
</gene>
<dbReference type="InterPro" id="IPR002509">
    <property type="entry name" value="NODB_dom"/>
</dbReference>
<evidence type="ECO:0000313" key="3">
    <source>
        <dbReference type="Proteomes" id="UP001345013"/>
    </source>
</evidence>
<dbReference type="EMBL" id="JAVRRG010000148">
    <property type="protein sequence ID" value="KAK5080540.1"/>
    <property type="molecule type" value="Genomic_DNA"/>
</dbReference>
<dbReference type="PANTHER" id="PTHR47561:SF1">
    <property type="entry name" value="POLYSACCHARIDE DEACETYLASE FAMILY PROTEIN (AFU_ORTHOLOGUE AFUA_6G05030)"/>
    <property type="match status" value="1"/>
</dbReference>
<dbReference type="PANTHER" id="PTHR47561">
    <property type="entry name" value="POLYSACCHARIDE DEACETYLASE FAMILY PROTEIN (AFU_ORTHOLOGUE AFUA_6G05030)"/>
    <property type="match status" value="1"/>
</dbReference>
<evidence type="ECO:0000313" key="2">
    <source>
        <dbReference type="EMBL" id="KAK5080540.1"/>
    </source>
</evidence>
<dbReference type="Proteomes" id="UP001345013">
    <property type="component" value="Unassembled WGS sequence"/>
</dbReference>
<organism evidence="2 3">
    <name type="scientific">Lithohypha guttulata</name>
    <dbReference type="NCBI Taxonomy" id="1690604"/>
    <lineage>
        <taxon>Eukaryota</taxon>
        <taxon>Fungi</taxon>
        <taxon>Dikarya</taxon>
        <taxon>Ascomycota</taxon>
        <taxon>Pezizomycotina</taxon>
        <taxon>Eurotiomycetes</taxon>
        <taxon>Chaetothyriomycetidae</taxon>
        <taxon>Chaetothyriales</taxon>
        <taxon>Trichomeriaceae</taxon>
        <taxon>Lithohypha</taxon>
    </lineage>
</organism>
<accession>A0ABR0JZV1</accession>
<dbReference type="InterPro" id="IPR011330">
    <property type="entry name" value="Glyco_hydro/deAcase_b/a-brl"/>
</dbReference>
<dbReference type="Pfam" id="PF01522">
    <property type="entry name" value="Polysacc_deac_1"/>
    <property type="match status" value="1"/>
</dbReference>
<dbReference type="SUPFAM" id="SSF88713">
    <property type="entry name" value="Glycoside hydrolase/deacetylase"/>
    <property type="match status" value="1"/>
</dbReference>
<proteinExistence type="predicted"/>
<evidence type="ECO:0000259" key="1">
    <source>
        <dbReference type="PROSITE" id="PS51677"/>
    </source>
</evidence>